<dbReference type="EMBL" id="AMCI01002213">
    <property type="protein sequence ID" value="EJX03301.1"/>
    <property type="molecule type" value="Genomic_DNA"/>
</dbReference>
<sequence length="48" mass="5076">LPGAGESPVAPVYIRGEKVASLKGPDMAAKFHAMIEEFVRKTYGTPAS</sequence>
<dbReference type="AlphaFoldDB" id="J9CSW8"/>
<reference evidence="1" key="1">
    <citation type="journal article" date="2012" name="PLoS ONE">
        <title>Gene sets for utilization of primary and secondary nutrition supplies in the distal gut of endangered iberian lynx.</title>
        <authorList>
            <person name="Alcaide M."/>
            <person name="Messina E."/>
            <person name="Richter M."/>
            <person name="Bargiela R."/>
            <person name="Peplies J."/>
            <person name="Huws S.A."/>
            <person name="Newbold C.J."/>
            <person name="Golyshin P.N."/>
            <person name="Simon M.A."/>
            <person name="Lopez G."/>
            <person name="Yakimov M.M."/>
            <person name="Ferrer M."/>
        </authorList>
    </citation>
    <scope>NUCLEOTIDE SEQUENCE</scope>
</reference>
<protein>
    <submittedName>
        <fullName evidence="1">4-hydroxy-3-methylbut-2-en-1-yl diphosphate synthase</fullName>
    </submittedName>
</protein>
<feature type="non-terminal residue" evidence="1">
    <location>
        <position position="1"/>
    </location>
</feature>
<comment type="caution">
    <text evidence="1">The sequence shown here is derived from an EMBL/GenBank/DDBJ whole genome shotgun (WGS) entry which is preliminary data.</text>
</comment>
<organism evidence="1">
    <name type="scientific">gut metagenome</name>
    <dbReference type="NCBI Taxonomy" id="749906"/>
    <lineage>
        <taxon>unclassified sequences</taxon>
        <taxon>metagenomes</taxon>
        <taxon>organismal metagenomes</taxon>
    </lineage>
</organism>
<name>J9CSW8_9ZZZZ</name>
<accession>J9CSW8</accession>
<gene>
    <name evidence="1" type="ORF">EVA_08594</name>
</gene>
<proteinExistence type="predicted"/>
<evidence type="ECO:0000313" key="1">
    <source>
        <dbReference type="EMBL" id="EJX03301.1"/>
    </source>
</evidence>